<dbReference type="Gene3D" id="3.20.20.80">
    <property type="entry name" value="Glycosidases"/>
    <property type="match status" value="1"/>
</dbReference>
<evidence type="ECO:0000259" key="3">
    <source>
        <dbReference type="Pfam" id="PF08924"/>
    </source>
</evidence>
<comment type="caution">
    <text evidence="4">The sequence shown here is derived from an EMBL/GenBank/DDBJ whole genome shotgun (WGS) entry which is preliminary data.</text>
</comment>
<evidence type="ECO:0000256" key="2">
    <source>
        <dbReference type="SAM" id="Phobius"/>
    </source>
</evidence>
<dbReference type="Proteomes" id="UP000809829">
    <property type="component" value="Unassembled WGS sequence"/>
</dbReference>
<protein>
    <recommendedName>
        <fullName evidence="3">Rv2525c-like glycoside hydrolase-like domain-containing protein</fullName>
    </recommendedName>
</protein>
<feature type="compositionally biased region" description="Polar residues" evidence="1">
    <location>
        <begin position="101"/>
        <end position="117"/>
    </location>
</feature>
<evidence type="ECO:0000256" key="1">
    <source>
        <dbReference type="SAM" id="MobiDB-lite"/>
    </source>
</evidence>
<evidence type="ECO:0000313" key="5">
    <source>
        <dbReference type="Proteomes" id="UP000809829"/>
    </source>
</evidence>
<dbReference type="InterPro" id="IPR015020">
    <property type="entry name" value="Rv2525c-like_Glyco_Hydro-like"/>
</dbReference>
<evidence type="ECO:0000313" key="4">
    <source>
        <dbReference type="EMBL" id="MBM7703851.1"/>
    </source>
</evidence>
<keyword evidence="5" id="KW-1185">Reference proteome</keyword>
<gene>
    <name evidence="4" type="ORF">JOC83_002700</name>
</gene>
<accession>A0ABS2QWL5</accession>
<proteinExistence type="predicted"/>
<feature type="region of interest" description="Disordered" evidence="1">
    <location>
        <begin position="101"/>
        <end position="148"/>
    </location>
</feature>
<feature type="compositionally biased region" description="Low complexity" evidence="1">
    <location>
        <begin position="40"/>
        <end position="52"/>
    </location>
</feature>
<organism evidence="4 5">
    <name type="scientific">Priestia iocasae</name>
    <dbReference type="NCBI Taxonomy" id="2291674"/>
    <lineage>
        <taxon>Bacteria</taxon>
        <taxon>Bacillati</taxon>
        <taxon>Bacillota</taxon>
        <taxon>Bacilli</taxon>
        <taxon>Bacillales</taxon>
        <taxon>Bacillaceae</taxon>
        <taxon>Priestia</taxon>
    </lineage>
</organism>
<keyword evidence="2" id="KW-1133">Transmembrane helix</keyword>
<feature type="transmembrane region" description="Helical" evidence="2">
    <location>
        <begin position="6"/>
        <end position="26"/>
    </location>
</feature>
<feature type="region of interest" description="Disordered" evidence="1">
    <location>
        <begin position="31"/>
        <end position="52"/>
    </location>
</feature>
<sequence length="360" mass="39804">MNNHKSYTVIFAVFLCVLTFITVLFLSDSSKKTPSSHQVNQSSNEPSIQNNIQNNIQNKGEGEIKNQVTNSLEVNDSNEIKNSLSNNIDVSVNVTIDNSIENNIQSKKQPSSSPTESTNREPSNKEQQQTDKENDAKQTNRNNEQPEFVWGIDSASLTTEEFNACVQENFGTPSVWGRYLGDKENVSKGITKKEAELIQSTGAKVLLINNQFEDARGYENGKEQAKVATELASELDVPEGVVIFADIEPNYPVDANFIIGWFEGMANSSYKPGIYGIFDKERALTTAFEEAAAQNQELQSGTYIWTASPNTGISTEKNAPAYKPDAPKDSLIAGWQYGIDAEACNIDTNLFSSELLNVLW</sequence>
<feature type="compositionally biased region" description="Basic and acidic residues" evidence="1">
    <location>
        <begin position="118"/>
        <end position="138"/>
    </location>
</feature>
<dbReference type="InterPro" id="IPR017853">
    <property type="entry name" value="GH"/>
</dbReference>
<reference evidence="4 5" key="1">
    <citation type="submission" date="2021-01" db="EMBL/GenBank/DDBJ databases">
        <title>Genomic Encyclopedia of Type Strains, Phase IV (KMG-IV): sequencing the most valuable type-strain genomes for metagenomic binning, comparative biology and taxonomic classification.</title>
        <authorList>
            <person name="Goeker M."/>
        </authorList>
    </citation>
    <scope>NUCLEOTIDE SEQUENCE [LARGE SCALE GENOMIC DNA]</scope>
    <source>
        <strain evidence="4 5">DSM 104297</strain>
    </source>
</reference>
<keyword evidence="2" id="KW-0812">Transmembrane</keyword>
<dbReference type="RefSeq" id="WP_205187828.1">
    <property type="nucleotide sequence ID" value="NZ_JAFBFC010000004.1"/>
</dbReference>
<dbReference type="SUPFAM" id="SSF51445">
    <property type="entry name" value="(Trans)glycosidases"/>
    <property type="match status" value="1"/>
</dbReference>
<dbReference type="EMBL" id="JAFBFC010000004">
    <property type="protein sequence ID" value="MBM7703851.1"/>
    <property type="molecule type" value="Genomic_DNA"/>
</dbReference>
<feature type="domain" description="Rv2525c-like glycoside hydrolase-like" evidence="3">
    <location>
        <begin position="176"/>
        <end position="292"/>
    </location>
</feature>
<dbReference type="Pfam" id="PF08924">
    <property type="entry name" value="Rv2525c_GlyHyd-like"/>
    <property type="match status" value="1"/>
</dbReference>
<name>A0ABS2QWL5_9BACI</name>
<keyword evidence="2" id="KW-0472">Membrane</keyword>